<dbReference type="RefSeq" id="WP_192753109.1">
    <property type="nucleotide sequence ID" value="NZ_BAABJL010000201.1"/>
</dbReference>
<sequence length="327" mass="34290">MPSPRRSRVSLRVAMVVTAATALTAVMGCGPWSSANPRHHAAASPGLPTAGVSPAGAGDPNEQPLPGAEPSRPTPSDLPLGPEEVRLRSGRVYVLPDQARPRPGASRPLLIVLHSFGGTWQRLRTVGRFEERAARLGFVVAYGIGADRSWNAGSCCGWSQSRDADDVGYLVSVAADVRRRIPDVDPRRVYLTGFSNGAMMTLRALCERPHVFAAGVGVAGQLVGRCAGGAPIHYLEIHGTVDAVVPYAGGRVGWLGVTFSPVSGLPARVRASAPGSVVEIRTHPCGHVWPTGGQCGLDAAEVGWEFLSRLALPASTPHHAAGHEATR</sequence>
<evidence type="ECO:0000313" key="4">
    <source>
        <dbReference type="EMBL" id="MBE1609552.1"/>
    </source>
</evidence>
<comment type="caution">
    <text evidence="4">The sequence shown here is derived from an EMBL/GenBank/DDBJ whole genome shotgun (WGS) entry which is preliminary data.</text>
</comment>
<evidence type="ECO:0000313" key="5">
    <source>
        <dbReference type="Proteomes" id="UP000638648"/>
    </source>
</evidence>
<name>A0A927N5X2_9ACTN</name>
<keyword evidence="5" id="KW-1185">Reference proteome</keyword>
<dbReference type="Proteomes" id="UP000638648">
    <property type="component" value="Unassembled WGS sequence"/>
</dbReference>
<accession>A0A927N5X2</accession>
<dbReference type="SUPFAM" id="SSF53474">
    <property type="entry name" value="alpha/beta-Hydrolases"/>
    <property type="match status" value="1"/>
</dbReference>
<dbReference type="GO" id="GO:0016787">
    <property type="term" value="F:hydrolase activity"/>
    <property type="evidence" value="ECO:0007669"/>
    <property type="project" value="UniProtKB-KW"/>
</dbReference>
<dbReference type="Pfam" id="PF10503">
    <property type="entry name" value="Esterase_PHB"/>
    <property type="match status" value="1"/>
</dbReference>
<dbReference type="GO" id="GO:0005576">
    <property type="term" value="C:extracellular region"/>
    <property type="evidence" value="ECO:0007669"/>
    <property type="project" value="InterPro"/>
</dbReference>
<dbReference type="PANTHER" id="PTHR43037:SF1">
    <property type="entry name" value="BLL1128 PROTEIN"/>
    <property type="match status" value="1"/>
</dbReference>
<reference evidence="4" key="1">
    <citation type="submission" date="2020-10" db="EMBL/GenBank/DDBJ databases">
        <title>Sequencing the genomes of 1000 actinobacteria strains.</title>
        <authorList>
            <person name="Klenk H.-P."/>
        </authorList>
    </citation>
    <scope>NUCLEOTIDE SEQUENCE</scope>
    <source>
        <strain evidence="4">DSM 45354</strain>
    </source>
</reference>
<protein>
    <submittedName>
        <fullName evidence="4">Polyhydroxybutyrate depolymerase</fullName>
    </submittedName>
</protein>
<evidence type="ECO:0000256" key="3">
    <source>
        <dbReference type="SAM" id="MobiDB-lite"/>
    </source>
</evidence>
<keyword evidence="1" id="KW-0732">Signal</keyword>
<dbReference type="PROSITE" id="PS51257">
    <property type="entry name" value="PROKAR_LIPOPROTEIN"/>
    <property type="match status" value="1"/>
</dbReference>
<dbReference type="Gene3D" id="3.40.50.1820">
    <property type="entry name" value="alpha/beta hydrolase"/>
    <property type="match status" value="1"/>
</dbReference>
<proteinExistence type="predicted"/>
<feature type="region of interest" description="Disordered" evidence="3">
    <location>
        <begin position="37"/>
        <end position="82"/>
    </location>
</feature>
<evidence type="ECO:0000256" key="2">
    <source>
        <dbReference type="ARBA" id="ARBA00022801"/>
    </source>
</evidence>
<dbReference type="PANTHER" id="PTHR43037">
    <property type="entry name" value="UNNAMED PRODUCT-RELATED"/>
    <property type="match status" value="1"/>
</dbReference>
<gene>
    <name evidence="4" type="ORF">HEB94_006400</name>
</gene>
<dbReference type="InterPro" id="IPR010126">
    <property type="entry name" value="Esterase_phb"/>
</dbReference>
<organism evidence="4 5">
    <name type="scientific">Actinopolymorpha pittospori</name>
    <dbReference type="NCBI Taxonomy" id="648752"/>
    <lineage>
        <taxon>Bacteria</taxon>
        <taxon>Bacillati</taxon>
        <taxon>Actinomycetota</taxon>
        <taxon>Actinomycetes</taxon>
        <taxon>Propionibacteriales</taxon>
        <taxon>Actinopolymorphaceae</taxon>
        <taxon>Actinopolymorpha</taxon>
    </lineage>
</organism>
<keyword evidence="2" id="KW-0378">Hydrolase</keyword>
<dbReference type="InterPro" id="IPR029058">
    <property type="entry name" value="AB_hydrolase_fold"/>
</dbReference>
<evidence type="ECO:0000256" key="1">
    <source>
        <dbReference type="ARBA" id="ARBA00022729"/>
    </source>
</evidence>
<dbReference type="EMBL" id="JADBEM010000001">
    <property type="protein sequence ID" value="MBE1609552.1"/>
    <property type="molecule type" value="Genomic_DNA"/>
</dbReference>
<dbReference type="AlphaFoldDB" id="A0A927N5X2"/>
<dbReference type="InterPro" id="IPR050955">
    <property type="entry name" value="Plant_Biomass_Hydrol_Est"/>
</dbReference>